<comment type="similarity">
    <text evidence="1">Belongs to the tpcK family.</text>
</comment>
<comment type="caution">
    <text evidence="2">The sequence shown here is derived from an EMBL/GenBank/DDBJ whole genome shotgun (WGS) entry which is preliminary data.</text>
</comment>
<dbReference type="AlphaFoldDB" id="A0A2I1BW88"/>
<gene>
    <name evidence="2" type="ORF">P174DRAFT_507321</name>
</gene>
<accession>A0A2I1BW88</accession>
<dbReference type="GeneID" id="36538708"/>
<dbReference type="PANTHER" id="PTHR40260:SF2">
    <property type="entry name" value="BLR8190 PROTEIN"/>
    <property type="match status" value="1"/>
</dbReference>
<evidence type="ECO:0000313" key="2">
    <source>
        <dbReference type="EMBL" id="PKX89645.1"/>
    </source>
</evidence>
<dbReference type="SUPFAM" id="SSF54909">
    <property type="entry name" value="Dimeric alpha+beta barrel"/>
    <property type="match status" value="1"/>
</dbReference>
<dbReference type="RefSeq" id="XP_024678240.1">
    <property type="nucleotide sequence ID" value="XM_024831371.1"/>
</dbReference>
<name>A0A2I1BW88_ASPN1</name>
<dbReference type="Proteomes" id="UP000234474">
    <property type="component" value="Unassembled WGS sequence"/>
</dbReference>
<dbReference type="STRING" id="1392255.A0A2I1BW88"/>
<dbReference type="InterPro" id="IPR011008">
    <property type="entry name" value="Dimeric_a/b-barrel"/>
</dbReference>
<evidence type="ECO:0000256" key="1">
    <source>
        <dbReference type="ARBA" id="ARBA00005986"/>
    </source>
</evidence>
<proteinExistence type="inferred from homology"/>
<evidence type="ECO:0008006" key="4">
    <source>
        <dbReference type="Google" id="ProtNLM"/>
    </source>
</evidence>
<keyword evidence="3" id="KW-1185">Reference proteome</keyword>
<dbReference type="EMBL" id="MSZS01000009">
    <property type="protein sequence ID" value="PKX89645.1"/>
    <property type="molecule type" value="Genomic_DNA"/>
</dbReference>
<dbReference type="OMA" id="ESWEVTQ"/>
<dbReference type="InterPro" id="IPR009799">
    <property type="entry name" value="EthD_dom"/>
</dbReference>
<evidence type="ECO:0000313" key="3">
    <source>
        <dbReference type="Proteomes" id="UP000234474"/>
    </source>
</evidence>
<reference evidence="3" key="1">
    <citation type="journal article" date="2018" name="Proc. Natl. Acad. Sci. U.S.A.">
        <title>Linking secondary metabolites to gene clusters through genome sequencing of six diverse Aspergillus species.</title>
        <authorList>
            <person name="Kaerboelling I."/>
            <person name="Vesth T.C."/>
            <person name="Frisvad J.C."/>
            <person name="Nybo J.L."/>
            <person name="Theobald S."/>
            <person name="Kuo A."/>
            <person name="Bowyer P."/>
            <person name="Matsuda Y."/>
            <person name="Mondo S."/>
            <person name="Lyhne E.K."/>
            <person name="Kogle M.E."/>
            <person name="Clum A."/>
            <person name="Lipzen A."/>
            <person name="Salamov A."/>
            <person name="Ngan C.Y."/>
            <person name="Daum C."/>
            <person name="Chiniquy J."/>
            <person name="Barry K."/>
            <person name="LaButti K."/>
            <person name="Haridas S."/>
            <person name="Simmons B.A."/>
            <person name="Magnuson J.K."/>
            <person name="Mortensen U.H."/>
            <person name="Larsen T.O."/>
            <person name="Grigoriev I.V."/>
            <person name="Baker S.E."/>
            <person name="Andersen M.R."/>
        </authorList>
    </citation>
    <scope>NUCLEOTIDE SEQUENCE [LARGE SCALE GENOMIC DNA]</scope>
    <source>
        <strain evidence="3">IBT 16806</strain>
    </source>
</reference>
<dbReference type="OrthoDB" id="4892971at2759"/>
<protein>
    <recommendedName>
        <fullName evidence="4">EthD domain-containing protein</fullName>
    </recommendedName>
</protein>
<dbReference type="PANTHER" id="PTHR40260">
    <property type="entry name" value="BLR8190 PROTEIN"/>
    <property type="match status" value="1"/>
</dbReference>
<dbReference type="VEuPathDB" id="FungiDB:P174DRAFT_507321"/>
<dbReference type="Gene3D" id="3.30.70.100">
    <property type="match status" value="1"/>
</dbReference>
<dbReference type="GO" id="GO:0016491">
    <property type="term" value="F:oxidoreductase activity"/>
    <property type="evidence" value="ECO:0007669"/>
    <property type="project" value="InterPro"/>
</dbReference>
<dbReference type="NCBIfam" id="TIGR02118">
    <property type="entry name" value="EthD family reductase"/>
    <property type="match status" value="1"/>
</dbReference>
<sequence length="115" mass="12964">MKEVNKMSATLTVLYPNEAGATYDLQYYKDVHMPLMQKHWTKYGLKRWTIPKFLSNVDGSPLPFIFYAVVELESAEQLAKALADAAGEEMANDVKNYTSIKPILLVGEHLADVQV</sequence>
<organism evidence="2 3">
    <name type="scientific">Aspergillus novofumigatus (strain IBT 16806)</name>
    <dbReference type="NCBI Taxonomy" id="1392255"/>
    <lineage>
        <taxon>Eukaryota</taxon>
        <taxon>Fungi</taxon>
        <taxon>Dikarya</taxon>
        <taxon>Ascomycota</taxon>
        <taxon>Pezizomycotina</taxon>
        <taxon>Eurotiomycetes</taxon>
        <taxon>Eurotiomycetidae</taxon>
        <taxon>Eurotiales</taxon>
        <taxon>Aspergillaceae</taxon>
        <taxon>Aspergillus</taxon>
        <taxon>Aspergillus subgen. Fumigati</taxon>
    </lineage>
</organism>